<keyword evidence="3" id="KW-1185">Reference proteome</keyword>
<evidence type="ECO:0000256" key="1">
    <source>
        <dbReference type="SAM" id="MobiDB-lite"/>
    </source>
</evidence>
<comment type="caution">
    <text evidence="2">The sequence shown here is derived from an EMBL/GenBank/DDBJ whole genome shotgun (WGS) entry which is preliminary data.</text>
</comment>
<organism evidence="2 3">
    <name type="scientific">Knoellia subterranea KCTC 19937</name>
    <dbReference type="NCBI Taxonomy" id="1385521"/>
    <lineage>
        <taxon>Bacteria</taxon>
        <taxon>Bacillati</taxon>
        <taxon>Actinomycetota</taxon>
        <taxon>Actinomycetes</taxon>
        <taxon>Micrococcales</taxon>
        <taxon>Intrasporangiaceae</taxon>
        <taxon>Knoellia</taxon>
    </lineage>
</organism>
<evidence type="ECO:0000313" key="3">
    <source>
        <dbReference type="Proteomes" id="UP000030011"/>
    </source>
</evidence>
<dbReference type="EMBL" id="AVPK01000006">
    <property type="protein sequence ID" value="KGN37282.1"/>
    <property type="molecule type" value="Genomic_DNA"/>
</dbReference>
<reference evidence="2 3" key="1">
    <citation type="submission" date="2013-08" db="EMBL/GenBank/DDBJ databases">
        <title>The genome sequence of Knoellia subterranea.</title>
        <authorList>
            <person name="Zhu W."/>
            <person name="Wang G."/>
        </authorList>
    </citation>
    <scope>NUCLEOTIDE SEQUENCE [LARGE SCALE GENOMIC DNA]</scope>
    <source>
        <strain evidence="2 3">KCTC 19937</strain>
    </source>
</reference>
<sequence length="88" mass="9199">MHLDATARVVHGLVTGDADLLLDGSELFAATPRRMAHGQAAELAAVALARDGRLERPRSPGRSPSTPIATSVRTMTWGGPALGSARWA</sequence>
<dbReference type="AlphaFoldDB" id="A0A0A0JMI7"/>
<accession>A0A0A0JMI7</accession>
<protein>
    <submittedName>
        <fullName evidence="2">Uncharacterized protein</fullName>
    </submittedName>
</protein>
<dbReference type="Proteomes" id="UP000030011">
    <property type="component" value="Unassembled WGS sequence"/>
</dbReference>
<feature type="region of interest" description="Disordered" evidence="1">
    <location>
        <begin position="52"/>
        <end position="88"/>
    </location>
</feature>
<gene>
    <name evidence="2" type="ORF">N803_14615</name>
</gene>
<proteinExistence type="predicted"/>
<name>A0A0A0JMI7_9MICO</name>
<evidence type="ECO:0000313" key="2">
    <source>
        <dbReference type="EMBL" id="KGN37282.1"/>
    </source>
</evidence>